<dbReference type="Proteomes" id="UP000293823">
    <property type="component" value="Unassembled WGS sequence"/>
</dbReference>
<organism evidence="1 2">
    <name type="scientific">Alternaria arborescens</name>
    <dbReference type="NCBI Taxonomy" id="156630"/>
    <lineage>
        <taxon>Eukaryota</taxon>
        <taxon>Fungi</taxon>
        <taxon>Dikarya</taxon>
        <taxon>Ascomycota</taxon>
        <taxon>Pezizomycotina</taxon>
        <taxon>Dothideomycetes</taxon>
        <taxon>Pleosporomycetidae</taxon>
        <taxon>Pleosporales</taxon>
        <taxon>Pleosporineae</taxon>
        <taxon>Pleosporaceae</taxon>
        <taxon>Alternaria</taxon>
        <taxon>Alternaria sect. Alternaria</taxon>
    </lineage>
</organism>
<protein>
    <submittedName>
        <fullName evidence="1">Uncharacterized protein</fullName>
    </submittedName>
</protein>
<dbReference type="AlphaFoldDB" id="A0A4Q4QDS0"/>
<comment type="caution">
    <text evidence="1">The sequence shown here is derived from an EMBL/GenBank/DDBJ whole genome shotgun (WGS) entry which is preliminary data.</text>
</comment>
<gene>
    <name evidence="1" type="ORF">AA0113_g11258</name>
</gene>
<proteinExistence type="predicted"/>
<reference evidence="2" key="1">
    <citation type="journal article" date="2019" name="bioRxiv">
        <title>Genomics, evolutionary history and diagnostics of the Alternaria alternata species group including apple and Asian pear pathotypes.</title>
        <authorList>
            <person name="Armitage A.D."/>
            <person name="Cockerton H.M."/>
            <person name="Sreenivasaprasad S."/>
            <person name="Woodhall J.W."/>
            <person name="Lane C.R."/>
            <person name="Harrison R.J."/>
            <person name="Clarkson J.P."/>
        </authorList>
    </citation>
    <scope>NUCLEOTIDE SEQUENCE [LARGE SCALE GENOMIC DNA]</scope>
    <source>
        <strain evidence="2">RGR 97.0016</strain>
    </source>
</reference>
<accession>A0A4Q4QDS0</accession>
<keyword evidence="2" id="KW-1185">Reference proteome</keyword>
<evidence type="ECO:0000313" key="2">
    <source>
        <dbReference type="Proteomes" id="UP000293823"/>
    </source>
</evidence>
<sequence length="62" mass="7499">MSKQTAEKSVRMRRARELEAMTQGGKKREQWEIFMGKHLPGEREFFHKYQAEWNFALLGRKQ</sequence>
<evidence type="ECO:0000313" key="1">
    <source>
        <dbReference type="EMBL" id="RYO39046.1"/>
    </source>
</evidence>
<dbReference type="EMBL" id="PEJP01000065">
    <property type="protein sequence ID" value="RYO39046.1"/>
    <property type="molecule type" value="Genomic_DNA"/>
</dbReference>
<dbReference type="OrthoDB" id="3693744at2759"/>
<name>A0A4Q4QDS0_9PLEO</name>